<evidence type="ECO:0000256" key="8">
    <source>
        <dbReference type="ARBA" id="ARBA00023159"/>
    </source>
</evidence>
<keyword evidence="15" id="KW-1185">Reference proteome</keyword>
<dbReference type="Pfam" id="PF21907">
    <property type="entry name" value="SAM_CEP-1_C"/>
    <property type="match status" value="1"/>
</dbReference>
<evidence type="ECO:0000256" key="9">
    <source>
        <dbReference type="ARBA" id="ARBA00023163"/>
    </source>
</evidence>
<comment type="subcellular location">
    <subcellularLocation>
        <location evidence="1">Nucleus</location>
    </subcellularLocation>
</comment>
<name>A0A7E4WCU7_PANRE</name>
<keyword evidence="8" id="KW-0010">Activator</keyword>
<dbReference type="WBParaSite" id="Pan_g9669.t1">
    <property type="protein sequence ID" value="Pan_g9669.t1"/>
    <property type="gene ID" value="Pan_g9669"/>
</dbReference>
<dbReference type="SUPFAM" id="SSF49417">
    <property type="entry name" value="p53-like transcription factors"/>
    <property type="match status" value="1"/>
</dbReference>
<accession>A0A7E4WCU7</accession>
<dbReference type="GO" id="GO:0005634">
    <property type="term" value="C:nucleus"/>
    <property type="evidence" value="ECO:0007669"/>
    <property type="project" value="UniProtKB-SubCell"/>
</dbReference>
<reference evidence="15" key="1">
    <citation type="journal article" date="2013" name="Genetics">
        <title>The draft genome and transcriptome of Panagrellus redivivus are shaped by the harsh demands of a free-living lifestyle.</title>
        <authorList>
            <person name="Srinivasan J."/>
            <person name="Dillman A.R."/>
            <person name="Macchietto M.G."/>
            <person name="Heikkinen L."/>
            <person name="Lakso M."/>
            <person name="Fracchia K.M."/>
            <person name="Antoshechkin I."/>
            <person name="Mortazavi A."/>
            <person name="Wong G."/>
            <person name="Sternberg P.W."/>
        </authorList>
    </citation>
    <scope>NUCLEOTIDE SEQUENCE [LARGE SCALE GENOMIC DNA]</scope>
    <source>
        <strain evidence="15">MT8872</strain>
    </source>
</reference>
<keyword evidence="6" id="KW-0805">Transcription regulation</keyword>
<dbReference type="InterPro" id="IPR054106">
    <property type="entry name" value="CEP-1_C"/>
</dbReference>
<dbReference type="GO" id="GO:0046872">
    <property type="term" value="F:metal ion binding"/>
    <property type="evidence" value="ECO:0007669"/>
    <property type="project" value="UniProtKB-KW"/>
</dbReference>
<keyword evidence="4 11" id="KW-0479">Metal-binding</keyword>
<dbReference type="AlphaFoldDB" id="A0A7E4WCU7"/>
<feature type="domain" description="p53 DNA-binding" evidence="13">
    <location>
        <begin position="195"/>
        <end position="351"/>
    </location>
</feature>
<feature type="domain" description="CEP-1 C-terminal SAM" evidence="14">
    <location>
        <begin position="420"/>
        <end position="518"/>
    </location>
</feature>
<evidence type="ECO:0000256" key="1">
    <source>
        <dbReference type="ARBA" id="ARBA00004123"/>
    </source>
</evidence>
<comment type="cofactor">
    <cofactor evidence="11">
        <name>Zn(2+)</name>
        <dbReference type="ChEBI" id="CHEBI:29105"/>
    </cofactor>
    <text evidence="11">Binds 1 zinc ion per subunit.</text>
</comment>
<evidence type="ECO:0000256" key="3">
    <source>
        <dbReference type="ARBA" id="ARBA00022703"/>
    </source>
</evidence>
<dbReference type="GO" id="GO:0000978">
    <property type="term" value="F:RNA polymerase II cis-regulatory region sequence-specific DNA binding"/>
    <property type="evidence" value="ECO:0007669"/>
    <property type="project" value="TreeGrafter"/>
</dbReference>
<evidence type="ECO:0000313" key="15">
    <source>
        <dbReference type="Proteomes" id="UP000492821"/>
    </source>
</evidence>
<feature type="region of interest" description="Disordered" evidence="12">
    <location>
        <begin position="381"/>
        <end position="405"/>
    </location>
</feature>
<reference evidence="16" key="2">
    <citation type="submission" date="2020-10" db="UniProtKB">
        <authorList>
            <consortium name="WormBaseParasite"/>
        </authorList>
    </citation>
    <scope>IDENTIFICATION</scope>
</reference>
<evidence type="ECO:0000256" key="12">
    <source>
        <dbReference type="SAM" id="MobiDB-lite"/>
    </source>
</evidence>
<keyword evidence="5 11" id="KW-0862">Zinc</keyword>
<dbReference type="InterPro" id="IPR002117">
    <property type="entry name" value="p53_tumour_suppressor"/>
</dbReference>
<feature type="binding site" evidence="11">
    <location>
        <position position="314"/>
    </location>
    <ligand>
        <name>Zn(2+)</name>
        <dbReference type="ChEBI" id="CHEBI:29105"/>
    </ligand>
</feature>
<evidence type="ECO:0000259" key="14">
    <source>
        <dbReference type="Pfam" id="PF21907"/>
    </source>
</evidence>
<evidence type="ECO:0000256" key="10">
    <source>
        <dbReference type="ARBA" id="ARBA00023242"/>
    </source>
</evidence>
<keyword evidence="10" id="KW-0539">Nucleus</keyword>
<dbReference type="InterPro" id="IPR012346">
    <property type="entry name" value="p53/RUNT-type_TF_DNA-bd_sf"/>
</dbReference>
<evidence type="ECO:0000259" key="13">
    <source>
        <dbReference type="Pfam" id="PF00870"/>
    </source>
</evidence>
<comment type="similarity">
    <text evidence="2">Belongs to the p53 family.</text>
</comment>
<proteinExistence type="inferred from homology"/>
<feature type="compositionally biased region" description="Polar residues" evidence="12">
    <location>
        <begin position="381"/>
        <end position="391"/>
    </location>
</feature>
<feature type="binding site" evidence="11">
    <location>
        <position position="310"/>
    </location>
    <ligand>
        <name>Zn(2+)</name>
        <dbReference type="ChEBI" id="CHEBI:29105"/>
    </ligand>
</feature>
<keyword evidence="7" id="KW-0238">DNA-binding</keyword>
<dbReference type="Pfam" id="PF00870">
    <property type="entry name" value="P53"/>
    <property type="match status" value="1"/>
</dbReference>
<protein>
    <submittedName>
        <fullName evidence="16">P53 domain-containing protein</fullName>
    </submittedName>
</protein>
<evidence type="ECO:0000256" key="5">
    <source>
        <dbReference type="ARBA" id="ARBA00022833"/>
    </source>
</evidence>
<dbReference type="Gene3D" id="2.60.40.720">
    <property type="match status" value="1"/>
</dbReference>
<keyword evidence="3" id="KW-0053">Apoptosis</keyword>
<evidence type="ECO:0000256" key="2">
    <source>
        <dbReference type="ARBA" id="ARBA00006167"/>
    </source>
</evidence>
<dbReference type="PANTHER" id="PTHR11447">
    <property type="entry name" value="CELLULAR TUMOR ANTIGEN P53"/>
    <property type="match status" value="1"/>
</dbReference>
<sequence length="523" mass="59572">MDFLSGVFSLNGDDDPEEEINFANCSSPGPSSIVASHSNTSQAATPTTIMVSNVDSQDFCNDYFQRTSQPHSGLTQIVEETADAFFHQRADGSQMTWLRRQTSFKQTPEAVKQGQQRFTNLNESPLSRRRSAAIFTDFINEPPVALSQDLQNSGFQLVNTQRFDNLPPQVSAYGTDAGFYDRVNRSIMLTCEKYKESITHPRYLFDTKKNTLFIMPGHSVAIYLGQGLAELAGATVRTYVVYDDDASRQKLVTTCAKHTKPQTDMWHRYYLKSDDASVIRHQNSPADPLSIIFPTAYHRQPPAISVSFDCNNSCLGRRKLRLCVDVDLHNMHWSRSIQLRVCSNPGRDAQVRATDDVSERFKYFKESMPVQKRSNVMKNSFLRNAKRQQTQDLREPSAPEEETEDEATKVYTLYVCGKANYTQLLRQAQLLSVEERHYCSSKRTSGLRSTQIDETSSVCHWLELMDKGILIDHFNKNEIETMSDLLERYNTTFFKTIGIPAADIPTLDICFTNWMHVTLCNRL</sequence>
<dbReference type="InterPro" id="IPR011615">
    <property type="entry name" value="p53_DNA-bd"/>
</dbReference>
<evidence type="ECO:0000313" key="16">
    <source>
        <dbReference type="WBParaSite" id="Pan_g9669.t1"/>
    </source>
</evidence>
<dbReference type="GO" id="GO:0006915">
    <property type="term" value="P:apoptotic process"/>
    <property type="evidence" value="ECO:0007669"/>
    <property type="project" value="UniProtKB-KW"/>
</dbReference>
<evidence type="ECO:0000256" key="7">
    <source>
        <dbReference type="ARBA" id="ARBA00023125"/>
    </source>
</evidence>
<organism evidence="15 16">
    <name type="scientific">Panagrellus redivivus</name>
    <name type="common">Microworm</name>
    <dbReference type="NCBI Taxonomy" id="6233"/>
    <lineage>
        <taxon>Eukaryota</taxon>
        <taxon>Metazoa</taxon>
        <taxon>Ecdysozoa</taxon>
        <taxon>Nematoda</taxon>
        <taxon>Chromadorea</taxon>
        <taxon>Rhabditida</taxon>
        <taxon>Tylenchina</taxon>
        <taxon>Panagrolaimomorpha</taxon>
        <taxon>Panagrolaimoidea</taxon>
        <taxon>Panagrolaimidae</taxon>
        <taxon>Panagrellus</taxon>
    </lineage>
</organism>
<keyword evidence="9" id="KW-0804">Transcription</keyword>
<dbReference type="PANTHER" id="PTHR11447:SF16">
    <property type="entry name" value="P53 PROTEIN LONG FORM VARIANT 1"/>
    <property type="match status" value="1"/>
</dbReference>
<dbReference type="InterPro" id="IPR008967">
    <property type="entry name" value="p53-like_TF_DNA-bd_sf"/>
</dbReference>
<evidence type="ECO:0000256" key="11">
    <source>
        <dbReference type="PIRSR" id="PIRSR602117-1"/>
    </source>
</evidence>
<dbReference type="GO" id="GO:0000981">
    <property type="term" value="F:DNA-binding transcription factor activity, RNA polymerase II-specific"/>
    <property type="evidence" value="ECO:0007669"/>
    <property type="project" value="TreeGrafter"/>
</dbReference>
<dbReference type="Proteomes" id="UP000492821">
    <property type="component" value="Unassembled WGS sequence"/>
</dbReference>
<evidence type="ECO:0000256" key="4">
    <source>
        <dbReference type="ARBA" id="ARBA00022723"/>
    </source>
</evidence>
<evidence type="ECO:0000256" key="6">
    <source>
        <dbReference type="ARBA" id="ARBA00023015"/>
    </source>
</evidence>